<name>A0ABQ0UGZ9_PSEAF</name>
<keyword evidence="1" id="KW-1133">Transmembrane helix</keyword>
<organism evidence="2 3">
    <name type="scientific">Pseudoalteromonas atlantica</name>
    <name type="common">Alteromonas atlantica</name>
    <dbReference type="NCBI Taxonomy" id="288"/>
    <lineage>
        <taxon>Bacteria</taxon>
        <taxon>Pseudomonadati</taxon>
        <taxon>Pseudomonadota</taxon>
        <taxon>Gammaproteobacteria</taxon>
        <taxon>Alteromonadales</taxon>
        <taxon>Pseudoalteromonadaceae</taxon>
        <taxon>Pseudoalteromonas</taxon>
    </lineage>
</organism>
<feature type="transmembrane region" description="Helical" evidence="1">
    <location>
        <begin position="43"/>
        <end position="61"/>
    </location>
</feature>
<protein>
    <submittedName>
        <fullName evidence="2">Uncharacterized protein</fullName>
    </submittedName>
</protein>
<keyword evidence="3" id="KW-1185">Reference proteome</keyword>
<dbReference type="RefSeq" id="WP_138578496.1">
    <property type="nucleotide sequence ID" value="NZ_BJUT01000036.1"/>
</dbReference>
<proteinExistence type="predicted"/>
<keyword evidence="1" id="KW-0472">Membrane</keyword>
<accession>A0ABQ0UGZ9</accession>
<sequence length="188" mass="21539">MKASDEIDITGDLVASSFCNAKLTINKDVVTITPNVRSYLFEWGLHIFCWTVCIFMSAKVWQLEPNLDSKTDFVIVVFTLGGLFSLGTTLICRRSRRRFYFDLNEKVLNVGSSNNPKIKVAFDSFEKLLLVTTRIYSTESPRTYFELNVLTNTQKRVTLMCHSDYYAIQYDSDVLAEILKLEVESLEA</sequence>
<keyword evidence="1" id="KW-0812">Transmembrane</keyword>
<dbReference type="Proteomes" id="UP000321189">
    <property type="component" value="Unassembled WGS sequence"/>
</dbReference>
<evidence type="ECO:0000256" key="1">
    <source>
        <dbReference type="SAM" id="Phobius"/>
    </source>
</evidence>
<dbReference type="EMBL" id="BJUT01000036">
    <property type="protein sequence ID" value="GEK77511.1"/>
    <property type="molecule type" value="Genomic_DNA"/>
</dbReference>
<evidence type="ECO:0000313" key="3">
    <source>
        <dbReference type="Proteomes" id="UP000321189"/>
    </source>
</evidence>
<gene>
    <name evidence="2" type="ORF">PAT01_28150</name>
</gene>
<feature type="transmembrane region" description="Helical" evidence="1">
    <location>
        <begin position="73"/>
        <end position="92"/>
    </location>
</feature>
<reference evidence="2 3" key="1">
    <citation type="submission" date="2019-07" db="EMBL/GenBank/DDBJ databases">
        <title>Whole genome shotgun sequence of Pseudoalteromonas atlantica NBRC 103033.</title>
        <authorList>
            <person name="Hosoyama A."/>
            <person name="Uohara A."/>
            <person name="Ohji S."/>
            <person name="Ichikawa N."/>
        </authorList>
    </citation>
    <scope>NUCLEOTIDE SEQUENCE [LARGE SCALE GENOMIC DNA]</scope>
    <source>
        <strain evidence="2 3">NBRC 103033</strain>
    </source>
</reference>
<comment type="caution">
    <text evidence="2">The sequence shown here is derived from an EMBL/GenBank/DDBJ whole genome shotgun (WGS) entry which is preliminary data.</text>
</comment>
<evidence type="ECO:0000313" key="2">
    <source>
        <dbReference type="EMBL" id="GEK77511.1"/>
    </source>
</evidence>